<evidence type="ECO:0000313" key="8">
    <source>
        <dbReference type="Proteomes" id="UP000517678"/>
    </source>
</evidence>
<comment type="subcellular location">
    <subcellularLocation>
        <location evidence="1">Cell projection</location>
        <location evidence="1">Cilium</location>
    </subcellularLocation>
    <subcellularLocation>
        <location evidence="2">Cytoplasm</location>
    </subcellularLocation>
</comment>
<keyword evidence="8" id="KW-1185">Reference proteome</keyword>
<dbReference type="EMBL" id="VZTF01005462">
    <property type="protein sequence ID" value="NXB06944.1"/>
    <property type="molecule type" value="Genomic_DNA"/>
</dbReference>
<evidence type="ECO:0000256" key="3">
    <source>
        <dbReference type="ARBA" id="ARBA00022490"/>
    </source>
</evidence>
<evidence type="ECO:0000256" key="1">
    <source>
        <dbReference type="ARBA" id="ARBA00004138"/>
    </source>
</evidence>
<keyword evidence="4" id="KW-0969">Cilium</keyword>
<dbReference type="InterPro" id="IPR053879">
    <property type="entry name" value="HYDIN_VesB_CFA65-like_Ig"/>
</dbReference>
<keyword evidence="3" id="KW-0963">Cytoplasm</keyword>
<feature type="domain" description="HYDIN/VesB/CFA65-like Ig-like" evidence="6">
    <location>
        <begin position="2"/>
        <end position="74"/>
    </location>
</feature>
<dbReference type="GO" id="GO:0003341">
    <property type="term" value="P:cilium movement"/>
    <property type="evidence" value="ECO:0007669"/>
    <property type="project" value="TreeGrafter"/>
</dbReference>
<feature type="non-terminal residue" evidence="7">
    <location>
        <position position="296"/>
    </location>
</feature>
<feature type="non-terminal residue" evidence="7">
    <location>
        <position position="1"/>
    </location>
</feature>
<dbReference type="Pfam" id="PF22544">
    <property type="entry name" value="HYDIN_VesB_CFA65-like_Ig"/>
    <property type="match status" value="1"/>
</dbReference>
<dbReference type="GO" id="GO:0005930">
    <property type="term" value="C:axoneme"/>
    <property type="evidence" value="ECO:0007669"/>
    <property type="project" value="TreeGrafter"/>
</dbReference>
<evidence type="ECO:0000256" key="5">
    <source>
        <dbReference type="ARBA" id="ARBA00023273"/>
    </source>
</evidence>
<reference evidence="7 8" key="1">
    <citation type="submission" date="2019-09" db="EMBL/GenBank/DDBJ databases">
        <title>Bird 10,000 Genomes (B10K) Project - Family phase.</title>
        <authorList>
            <person name="Zhang G."/>
        </authorList>
    </citation>
    <scope>NUCLEOTIDE SEQUENCE [LARGE SCALE GENOMIC DNA]</scope>
    <source>
        <strain evidence="7">B10K-DU-029-38</strain>
        <tissue evidence="7">Muscle</tissue>
    </source>
</reference>
<accession>A0A7K8AW62</accession>
<dbReference type="AlphaFoldDB" id="A0A7K8AW62"/>
<name>A0A7K8AW62_9CORV</name>
<dbReference type="Gene3D" id="2.60.40.10">
    <property type="entry name" value="Immunoglobulins"/>
    <property type="match status" value="2"/>
</dbReference>
<dbReference type="PANTHER" id="PTHR23053:SF0">
    <property type="entry name" value="HYDROCEPHALUS-INDUCING PROTEIN HOMOLOG"/>
    <property type="match status" value="1"/>
</dbReference>
<sequence length="296" mass="33048">LINTGAIDAPFTYIPSTANVGYCFKFAPEEGIIAPGEIQTIQISFNATVLGRFEEEFQFSVAGSPTPAILKIKGFVTGPSLHFDIDEMNFGDISFGFPYTKTCRLTNTSPVSLKFKLRMSDDGTQPAVSCFDQIRKENDPSWRKGIHFYVEPREFTMTPSRGIILPHGHVDIKVTLCSNTVMEFYRRMLVDLEGIVEGVVSVTIMARCIVPQLRTFPGVLCYDECCLKVPYERKFLIVNTSHLPGCYGLIPQKRKEDSPVFYSSSKPCGIVQPYGIAEIPLTVEVQKLGKHRTVVL</sequence>
<dbReference type="PANTHER" id="PTHR23053">
    <property type="entry name" value="DLEC1 DELETED IN LUNG AND ESOPHAGEAL CANCER 1"/>
    <property type="match status" value="1"/>
</dbReference>
<dbReference type="InterPro" id="IPR013783">
    <property type="entry name" value="Ig-like_fold"/>
</dbReference>
<proteinExistence type="predicted"/>
<evidence type="ECO:0000256" key="4">
    <source>
        <dbReference type="ARBA" id="ARBA00023069"/>
    </source>
</evidence>
<comment type="caution">
    <text evidence="7">The sequence shown here is derived from an EMBL/GenBank/DDBJ whole genome shotgun (WGS) entry which is preliminary data.</text>
</comment>
<keyword evidence="5" id="KW-0966">Cell projection</keyword>
<gene>
    <name evidence="7" type="primary">Hydin_1</name>
    <name evidence="7" type="ORF">CNELOR_R02176</name>
</gene>
<dbReference type="GO" id="GO:1904158">
    <property type="term" value="P:axonemal central apparatus assembly"/>
    <property type="evidence" value="ECO:0007669"/>
    <property type="project" value="TreeGrafter"/>
</dbReference>
<evidence type="ECO:0000256" key="2">
    <source>
        <dbReference type="ARBA" id="ARBA00004496"/>
    </source>
</evidence>
<dbReference type="InterPro" id="IPR033305">
    <property type="entry name" value="Hydin-like"/>
</dbReference>
<dbReference type="Proteomes" id="UP000517678">
    <property type="component" value="Unassembled WGS sequence"/>
</dbReference>
<protein>
    <submittedName>
        <fullName evidence="7">HYDIN protein</fullName>
    </submittedName>
</protein>
<evidence type="ECO:0000259" key="6">
    <source>
        <dbReference type="Pfam" id="PF22544"/>
    </source>
</evidence>
<evidence type="ECO:0000313" key="7">
    <source>
        <dbReference type="EMBL" id="NXB06944.1"/>
    </source>
</evidence>
<organism evidence="7 8">
    <name type="scientific">Cnemophilus loriae</name>
    <name type="common">Loria's bird-of-paradise</name>
    <dbReference type="NCBI Taxonomy" id="254448"/>
    <lineage>
        <taxon>Eukaryota</taxon>
        <taxon>Metazoa</taxon>
        <taxon>Chordata</taxon>
        <taxon>Craniata</taxon>
        <taxon>Vertebrata</taxon>
        <taxon>Euteleostomi</taxon>
        <taxon>Archelosauria</taxon>
        <taxon>Archosauria</taxon>
        <taxon>Dinosauria</taxon>
        <taxon>Saurischia</taxon>
        <taxon>Theropoda</taxon>
        <taxon>Coelurosauria</taxon>
        <taxon>Aves</taxon>
        <taxon>Neognathae</taxon>
        <taxon>Neoaves</taxon>
        <taxon>Telluraves</taxon>
        <taxon>Australaves</taxon>
        <taxon>Passeriformes</taxon>
        <taxon>Corvoidea</taxon>
        <taxon>Corvidae</taxon>
        <taxon>Cnemophilus</taxon>
    </lineage>
</organism>